<evidence type="ECO:0000313" key="7">
    <source>
        <dbReference type="Proteomes" id="UP000285013"/>
    </source>
</evidence>
<evidence type="ECO:0000313" key="4">
    <source>
        <dbReference type="EMBL" id="RHN01261.1"/>
    </source>
</evidence>
<evidence type="ECO:0000313" key="3">
    <source>
        <dbReference type="EMBL" id="RHL85044.1"/>
    </source>
</evidence>
<keyword evidence="9" id="KW-1185">Reference proteome</keyword>
<dbReference type="EMBL" id="QRQM01000045">
    <property type="protein sequence ID" value="RHN01261.1"/>
    <property type="molecule type" value="Genomic_DNA"/>
</dbReference>
<evidence type="ECO:0000313" key="8">
    <source>
        <dbReference type="Proteomes" id="UP000286003"/>
    </source>
</evidence>
<evidence type="ECO:0000256" key="1">
    <source>
        <dbReference type="SAM" id="SignalP"/>
    </source>
</evidence>
<dbReference type="Proteomes" id="UP000285013">
    <property type="component" value="Unassembled WGS sequence"/>
</dbReference>
<dbReference type="Gene3D" id="2.60.40.2630">
    <property type="match status" value="1"/>
</dbReference>
<dbReference type="Pfam" id="PF13149">
    <property type="entry name" value="Mfa_like_1"/>
    <property type="match status" value="1"/>
</dbReference>
<dbReference type="EMBL" id="QRPE01000049">
    <property type="protein sequence ID" value="RHL85044.1"/>
    <property type="molecule type" value="Genomic_DNA"/>
</dbReference>
<evidence type="ECO:0000313" key="9">
    <source>
        <dbReference type="Proteomes" id="UP000291191"/>
    </source>
</evidence>
<gene>
    <name evidence="2" type="ORF">DWX27_23455</name>
    <name evidence="4" type="ORF">DWZ32_22695</name>
    <name evidence="3" type="ORF">DWZ95_23325</name>
    <name evidence="5" type="ORF">EAJ06_20895</name>
</gene>
<sequence>MARRRVRNYVKSISLTTGTGTAVFRAANAAGTLALNDGTITLATTATITFTATAGTSQLPGNIGAPKPVAYGLVAPKAKDETSTNPISLNLVLGQKSASTNDRTLTAANAALFNGEWKKGHRYTYNLQLDKNDITLKSVEIKAWTEKDGGSQDVPPIIE</sequence>
<dbReference type="EMBL" id="RCXO01000037">
    <property type="protein sequence ID" value="RYT77060.1"/>
    <property type="molecule type" value="Genomic_DNA"/>
</dbReference>
<proteinExistence type="predicted"/>
<dbReference type="Proteomes" id="UP000284772">
    <property type="component" value="Unassembled WGS sequence"/>
</dbReference>
<dbReference type="Proteomes" id="UP000286003">
    <property type="component" value="Unassembled WGS sequence"/>
</dbReference>
<dbReference type="EMBL" id="QRWT01000051">
    <property type="protein sequence ID" value="RGT44093.1"/>
    <property type="molecule type" value="Genomic_DNA"/>
</dbReference>
<dbReference type="CDD" id="cd13121">
    <property type="entry name" value="BF2867_like_C"/>
    <property type="match status" value="1"/>
</dbReference>
<dbReference type="OrthoDB" id="1100788at2"/>
<dbReference type="AlphaFoldDB" id="A0A3E4KR32"/>
<feature type="signal peptide" evidence="1">
    <location>
        <begin position="1"/>
        <end position="29"/>
    </location>
</feature>
<evidence type="ECO:0000313" key="5">
    <source>
        <dbReference type="EMBL" id="RYT77060.1"/>
    </source>
</evidence>
<dbReference type="InterPro" id="IPR025049">
    <property type="entry name" value="Mfa-like_1"/>
</dbReference>
<keyword evidence="1" id="KW-0732">Signal</keyword>
<dbReference type="Proteomes" id="UP000291191">
    <property type="component" value="Unassembled WGS sequence"/>
</dbReference>
<name>A0A3E4KR32_9BACE</name>
<comment type="caution">
    <text evidence="5">The sequence shown here is derived from an EMBL/GenBank/DDBJ whole genome shotgun (WGS) entry which is preliminary data.</text>
</comment>
<reference evidence="5 9" key="2">
    <citation type="journal article" date="2019" name="Science, e1252229">
        <title>Invertible promoters mediate bacterial phase variation, antibiotic resistance, and host adaptation in the gut.</title>
        <authorList>
            <person name="Jiang X."/>
            <person name="Hall A.B."/>
            <person name="Arthur T.D."/>
            <person name="Plichta D.R."/>
            <person name="Covington C.T."/>
            <person name="Poyet M."/>
            <person name="Crothers J."/>
            <person name="Moses P.L."/>
            <person name="Tolonen A.C."/>
            <person name="Vlamakis H."/>
            <person name="Alm E.J."/>
            <person name="Xavier R.J."/>
        </authorList>
    </citation>
    <scope>NUCLEOTIDE SEQUENCE [LARGE SCALE GENOMIC DNA]</scope>
    <source>
        <strain evidence="5">Bf_0095</strain>
        <strain evidence="9">bf_0095</strain>
    </source>
</reference>
<organism evidence="5 9">
    <name type="scientific">Bacteroides intestinalis</name>
    <dbReference type="NCBI Taxonomy" id="329854"/>
    <lineage>
        <taxon>Bacteria</taxon>
        <taxon>Pseudomonadati</taxon>
        <taxon>Bacteroidota</taxon>
        <taxon>Bacteroidia</taxon>
        <taxon>Bacteroidales</taxon>
        <taxon>Bacteroidaceae</taxon>
        <taxon>Bacteroides</taxon>
    </lineage>
</organism>
<evidence type="ECO:0000313" key="2">
    <source>
        <dbReference type="EMBL" id="RGT44093.1"/>
    </source>
</evidence>
<feature type="chain" id="PRO_5044592932" description="Fimbrillin family protein" evidence="1">
    <location>
        <begin position="30"/>
        <end position="159"/>
    </location>
</feature>
<evidence type="ECO:0008006" key="10">
    <source>
        <dbReference type="Google" id="ProtNLM"/>
    </source>
</evidence>
<accession>A0A3E4KR32</accession>
<reference evidence="6 7" key="1">
    <citation type="submission" date="2018-08" db="EMBL/GenBank/DDBJ databases">
        <title>A genome reference for cultivated species of the human gut microbiota.</title>
        <authorList>
            <person name="Zou Y."/>
            <person name="Xue W."/>
            <person name="Luo G."/>
        </authorList>
    </citation>
    <scope>NUCLEOTIDE SEQUENCE [LARGE SCALE GENOMIC DNA]</scope>
    <source>
        <strain evidence="2 6">AF19-10AC</strain>
        <strain evidence="4 8">AF31-23</strain>
        <strain evidence="3 7">AF36-16BH</strain>
    </source>
</reference>
<evidence type="ECO:0000313" key="6">
    <source>
        <dbReference type="Proteomes" id="UP000284772"/>
    </source>
</evidence>
<protein>
    <recommendedName>
        <fullName evidence="10">Fimbrillin family protein</fullName>
    </recommendedName>
</protein>